<dbReference type="PANTHER" id="PTHR12124">
    <property type="entry name" value="POLYMYOSITIS/SCLERODERMA AUTOANTIGEN-RELATED"/>
    <property type="match status" value="1"/>
</dbReference>
<comment type="subunit">
    <text evidence="21">Component of the RNA exosome complex. The catalytically inactive RNA exosome core complex (Exo-9) associates with the catalytic subunit EXOSC10/RRP6 (via its N-terminus). Exo-9 may associate with DIS3 to form the nucleolar exosome complex, or DIS3L to form the cytoplasmic exosome complex. The RNA exosome complex interacts with cofactors C1D/RRP47, MPHOSPH6/MPP6 and MTREX/MTR4. Interacts with MTREX; the interaction with MTREX mediates the association of MTREX with nuclear RNA exosomes. Part of the small subunit (SSU) processome, composed of more than 70 proteins and the RNA chaperone small nucleolar RNA (snoRNA) U3. Interacts with ALYREF/THOC4. Interacts with DHX36; this interaction occurs in a RNase-insensitive manner. Interacts with NRDE2. Interacts (via C-terminus) with USP36 (via C-terminus); the interaction is facilitated by the association with RNA and promotes sumoylation of EXOSC10.</text>
</comment>
<comment type="similarity">
    <text evidence="20">Belongs to the exosome component 10/RRP6 family.</text>
</comment>
<dbReference type="GeneTree" id="ENSGT00390000015408"/>
<dbReference type="GO" id="GO:0071039">
    <property type="term" value="P:nuclear polyadenylation-dependent CUT catabolic process"/>
    <property type="evidence" value="ECO:0007669"/>
    <property type="project" value="TreeGrafter"/>
</dbReference>
<evidence type="ECO:0000256" key="21">
    <source>
        <dbReference type="ARBA" id="ARBA00065628"/>
    </source>
</evidence>
<keyword evidence="14" id="KW-0269">Exonuclease</keyword>
<keyword evidence="11" id="KW-0227">DNA damage</keyword>
<evidence type="ECO:0000256" key="11">
    <source>
        <dbReference type="ARBA" id="ARBA00022763"/>
    </source>
</evidence>
<evidence type="ECO:0000256" key="6">
    <source>
        <dbReference type="ARBA" id="ARBA00022499"/>
    </source>
</evidence>
<evidence type="ECO:0000256" key="14">
    <source>
        <dbReference type="ARBA" id="ARBA00022839"/>
    </source>
</evidence>
<dbReference type="PROSITE" id="PS50967">
    <property type="entry name" value="HRDC"/>
    <property type="match status" value="1"/>
</dbReference>
<dbReference type="GO" id="GO:0003727">
    <property type="term" value="F:single-stranded RNA binding"/>
    <property type="evidence" value="ECO:0007669"/>
    <property type="project" value="TreeGrafter"/>
</dbReference>
<dbReference type="InterPro" id="IPR002562">
    <property type="entry name" value="3'-5'_exonuclease_dom"/>
</dbReference>
<dbReference type="GO" id="GO:0000166">
    <property type="term" value="F:nucleotide binding"/>
    <property type="evidence" value="ECO:0007669"/>
    <property type="project" value="InterPro"/>
</dbReference>
<evidence type="ECO:0000256" key="3">
    <source>
        <dbReference type="ARBA" id="ARBA00004604"/>
    </source>
</evidence>
<evidence type="ECO:0000256" key="18">
    <source>
        <dbReference type="ARBA" id="ARBA00023204"/>
    </source>
</evidence>
<dbReference type="GO" id="GO:0071040">
    <property type="term" value="P:nuclear polyadenylation-dependent antisense transcript catabolic process"/>
    <property type="evidence" value="ECO:0007669"/>
    <property type="project" value="TreeGrafter"/>
</dbReference>
<dbReference type="GO" id="GO:0071051">
    <property type="term" value="P:poly(A)-dependent snoRNA 3'-end processing"/>
    <property type="evidence" value="ECO:0007669"/>
    <property type="project" value="TreeGrafter"/>
</dbReference>
<dbReference type="GO" id="GO:0071044">
    <property type="term" value="P:histone mRNA catabolic process"/>
    <property type="evidence" value="ECO:0007669"/>
    <property type="project" value="TreeGrafter"/>
</dbReference>
<evidence type="ECO:0000256" key="12">
    <source>
        <dbReference type="ARBA" id="ARBA00022801"/>
    </source>
</evidence>
<feature type="compositionally biased region" description="Basic and acidic residues" evidence="23">
    <location>
        <begin position="775"/>
        <end position="793"/>
    </location>
</feature>
<proteinExistence type="inferred from homology"/>
<keyword evidence="9" id="KW-0540">Nuclease</keyword>
<keyword evidence="5" id="KW-0963">Cytoplasm</keyword>
<evidence type="ECO:0000256" key="13">
    <source>
        <dbReference type="ARBA" id="ARBA00022835"/>
    </source>
</evidence>
<evidence type="ECO:0000256" key="17">
    <source>
        <dbReference type="ARBA" id="ARBA00022884"/>
    </source>
</evidence>
<dbReference type="Gene3D" id="3.30.420.10">
    <property type="entry name" value="Ribonuclease H-like superfamily/Ribonuclease H"/>
    <property type="match status" value="1"/>
</dbReference>
<dbReference type="InterPro" id="IPR045092">
    <property type="entry name" value="Rrp6-like"/>
</dbReference>
<keyword evidence="18" id="KW-0234">DNA repair</keyword>
<dbReference type="CDD" id="cd06147">
    <property type="entry name" value="Rrp6p_like_exo"/>
    <property type="match status" value="1"/>
</dbReference>
<keyword evidence="6" id="KW-1017">Isopeptide bond</keyword>
<feature type="domain" description="HRDC" evidence="24">
    <location>
        <begin position="547"/>
        <end position="627"/>
    </location>
</feature>
<feature type="region of interest" description="Disordered" evidence="23">
    <location>
        <begin position="770"/>
        <end position="800"/>
    </location>
</feature>
<keyword evidence="7" id="KW-0698">rRNA processing</keyword>
<dbReference type="FunFam" id="1.10.150.80:FF:000001">
    <property type="entry name" value="Putative exosome component 10"/>
    <property type="match status" value="1"/>
</dbReference>
<dbReference type="GO" id="GO:0005737">
    <property type="term" value="C:cytoplasm"/>
    <property type="evidence" value="ECO:0007669"/>
    <property type="project" value="UniProtKB-SubCell"/>
</dbReference>
<feature type="region of interest" description="Disordered" evidence="23">
    <location>
        <begin position="814"/>
        <end position="943"/>
    </location>
</feature>
<dbReference type="AlphaFoldDB" id="A0A8C1AB79"/>
<dbReference type="InterPro" id="IPR010997">
    <property type="entry name" value="HRDC-like_sf"/>
</dbReference>
<dbReference type="InterPro" id="IPR012588">
    <property type="entry name" value="Exosome-assoc_fac_Rrp6_N"/>
</dbReference>
<dbReference type="Proteomes" id="UP001108240">
    <property type="component" value="Unplaced"/>
</dbReference>
<dbReference type="GO" id="GO:0000176">
    <property type="term" value="C:nuclear exosome (RNase complex)"/>
    <property type="evidence" value="ECO:0007669"/>
    <property type="project" value="InterPro"/>
</dbReference>
<dbReference type="GO" id="GO:0071038">
    <property type="term" value="P:TRAMP-dependent tRNA surveillance pathway"/>
    <property type="evidence" value="ECO:0007669"/>
    <property type="project" value="TreeGrafter"/>
</dbReference>
<evidence type="ECO:0000256" key="22">
    <source>
        <dbReference type="ARBA" id="ARBA00070703"/>
    </source>
</evidence>
<protein>
    <recommendedName>
        <fullName evidence="22">Exosome complex component 10</fullName>
    </recommendedName>
</protein>
<dbReference type="GO" id="GO:0071037">
    <property type="term" value="P:nuclear polyadenylation-dependent snRNA catabolic process"/>
    <property type="evidence" value="ECO:0007669"/>
    <property type="project" value="TreeGrafter"/>
</dbReference>
<keyword evidence="13" id="KW-0271">Exosome</keyword>
<accession>A0A8C1AB79</accession>
<keyword evidence="26" id="KW-1185">Reference proteome</keyword>
<comment type="cofactor">
    <cofactor evidence="1">
        <name>Mg(2+)</name>
        <dbReference type="ChEBI" id="CHEBI:18420"/>
    </cofactor>
</comment>
<keyword evidence="17" id="KW-0694">RNA-binding</keyword>
<dbReference type="PANTHER" id="PTHR12124:SF47">
    <property type="entry name" value="EXOSOME COMPONENT 10"/>
    <property type="match status" value="1"/>
</dbReference>
<name>A0A8C1AB79_CYPCA</name>
<evidence type="ECO:0000256" key="16">
    <source>
        <dbReference type="ARBA" id="ARBA00022843"/>
    </source>
</evidence>
<evidence type="ECO:0000256" key="10">
    <source>
        <dbReference type="ARBA" id="ARBA00022723"/>
    </source>
</evidence>
<dbReference type="GO" id="GO:0005730">
    <property type="term" value="C:nucleolus"/>
    <property type="evidence" value="ECO:0007669"/>
    <property type="project" value="UniProtKB-SubCell"/>
</dbReference>
<keyword evidence="10" id="KW-0479">Metal-binding</keyword>
<comment type="subcellular location">
    <subcellularLocation>
        <location evidence="2">Cytoplasm</location>
    </subcellularLocation>
    <subcellularLocation>
        <location evidence="3">Nucleus</location>
        <location evidence="3">Nucleolus</location>
    </subcellularLocation>
    <subcellularLocation>
        <location evidence="4">Nucleus</location>
        <location evidence="4">Nucleoplasm</location>
    </subcellularLocation>
</comment>
<dbReference type="GO" id="GO:0046872">
    <property type="term" value="F:metal ion binding"/>
    <property type="evidence" value="ECO:0007669"/>
    <property type="project" value="UniProtKB-KW"/>
</dbReference>
<dbReference type="GO" id="GO:0000467">
    <property type="term" value="P:exonucleolytic trimming to generate mature 3'-end of 5.8S rRNA from tricistronic rRNA transcript (SSU-rRNA, 5.8S rRNA, LSU-rRNA)"/>
    <property type="evidence" value="ECO:0007669"/>
    <property type="project" value="InterPro"/>
</dbReference>
<sequence length="943" mass="107683">MSFSKRNLFSQLAKCDRTVLQVAILADLDTRADTEEELISRLAVFVMAASSSSAATVKPSDHSSPAEETEQETEFCRGFKDAEAFVKHGLGAVVSATKASAALPAAGDEFDLYRSFPAFQQFCASQGDRLLHCMSQIMQHHGCRSHMSDRNRLTGLEDRFDLVVDSNDAILEKVGILLDEASGVSRSQQPVMPAGYQPPKIVVSSWNRRGGERREETFHLLHAKNIQRPQLKFKDKVDNSNTPFVSKIFIKPNAVKPLPSYFADKHIRKERPEDLDVPAALADFIHQQRTQEHVDDMFSHPYQYELDHLVMLESLKCKPEVQMYKPLAESTCQFINTLDDLVALNEKLAKVSEFAVDLEHHSYRSFLGITCLMQISTREEDFIIDTLELRSEMYILNETFTDPAIVKVFHGADSDIEWLQKDFGLYVVNMFDTHHAARCLNLGRNSLDHLLKVYCSVNSDKRYQLADWRIRPLPEEMLKYAQADTHYLLYVYDRVRADLFETSNSQPTLIQQVWAKSRDLSLKKYVKPIFTEDSYMELYRKQKRSFNTQQLAAFRLLYAWRDKLGREEDESTGYILPNHMMMKIAEELPKEPQGIMACCNPTPPLVRQQINELHQLIKQARETPLLKAEVLAEKRKSMTPKRKPQPTSFGPHDTSRSSESDFLDLSSFETPTKPGVLFSEEDESVNQEERSLHGLIASAKISIFVEEEAASPAHLSVAQQKAHSIMESFENPFRMYLPSKDIHISTNAKYDPSSKIYEIRNRWKLQSIAQQQQEAQEKRQAKEQAKKAQEERKKAKLSYQESLQNVHTVRQQVMEAKQAGQKRESAASDVGEESLKPNVQVSKTESETSVADQSTKPAQKKKNVQEPEVPKQNFKPFDYSKSNFKIFAGKSKESSQFDPNRQAHGPKQKKNQKGQKKSAVGGRSMSYVPAKSDRGSRHNWPKR</sequence>
<dbReference type="Pfam" id="PF08066">
    <property type="entry name" value="PMC2NT"/>
    <property type="match status" value="1"/>
</dbReference>
<feature type="compositionally biased region" description="Polar residues" evidence="23">
    <location>
        <begin position="837"/>
        <end position="857"/>
    </location>
</feature>
<organism evidence="25 26">
    <name type="scientific">Cyprinus carpio carpio</name>
    <dbReference type="NCBI Taxonomy" id="630221"/>
    <lineage>
        <taxon>Eukaryota</taxon>
        <taxon>Metazoa</taxon>
        <taxon>Chordata</taxon>
        <taxon>Craniata</taxon>
        <taxon>Vertebrata</taxon>
        <taxon>Euteleostomi</taxon>
        <taxon>Actinopterygii</taxon>
        <taxon>Neopterygii</taxon>
        <taxon>Teleostei</taxon>
        <taxon>Ostariophysi</taxon>
        <taxon>Cypriniformes</taxon>
        <taxon>Cyprinidae</taxon>
        <taxon>Cyprininae</taxon>
        <taxon>Cyprinus</taxon>
    </lineage>
</organism>
<dbReference type="GO" id="GO:0005654">
    <property type="term" value="C:nucleoplasm"/>
    <property type="evidence" value="ECO:0007669"/>
    <property type="project" value="UniProtKB-SubCell"/>
</dbReference>
<evidence type="ECO:0000256" key="20">
    <source>
        <dbReference type="ARBA" id="ARBA00043957"/>
    </source>
</evidence>
<evidence type="ECO:0000256" key="23">
    <source>
        <dbReference type="SAM" id="MobiDB-lite"/>
    </source>
</evidence>
<evidence type="ECO:0000256" key="19">
    <source>
        <dbReference type="ARBA" id="ARBA00023242"/>
    </source>
</evidence>
<dbReference type="Pfam" id="PF00570">
    <property type="entry name" value="HRDC"/>
    <property type="match status" value="1"/>
</dbReference>
<dbReference type="Gene3D" id="1.10.150.80">
    <property type="entry name" value="HRDC domain"/>
    <property type="match status" value="1"/>
</dbReference>
<evidence type="ECO:0000259" key="24">
    <source>
        <dbReference type="PROSITE" id="PS50967"/>
    </source>
</evidence>
<dbReference type="InterPro" id="IPR002121">
    <property type="entry name" value="HRDC_dom"/>
</dbReference>
<dbReference type="Pfam" id="PF01612">
    <property type="entry name" value="DNA_pol_A_exo1"/>
    <property type="match status" value="1"/>
</dbReference>
<dbReference type="GO" id="GO:0071036">
    <property type="term" value="P:nuclear polyadenylation-dependent snoRNA catabolic process"/>
    <property type="evidence" value="ECO:0007669"/>
    <property type="project" value="TreeGrafter"/>
</dbReference>
<dbReference type="Ensembl" id="ENSCCRT00000016948.2">
    <property type="protein sequence ID" value="ENSCCRP00000015514.2"/>
    <property type="gene ID" value="ENSCCRG00000008771.2"/>
</dbReference>
<evidence type="ECO:0000256" key="15">
    <source>
        <dbReference type="ARBA" id="ARBA00022842"/>
    </source>
</evidence>
<dbReference type="GO" id="GO:0019219">
    <property type="term" value="P:regulation of nucleobase-containing compound metabolic process"/>
    <property type="evidence" value="ECO:0007669"/>
    <property type="project" value="UniProtKB-ARBA"/>
</dbReference>
<dbReference type="InterPro" id="IPR049559">
    <property type="entry name" value="Rrp6p-like_exo"/>
</dbReference>
<evidence type="ECO:0000313" key="26">
    <source>
        <dbReference type="Proteomes" id="UP001108240"/>
    </source>
</evidence>
<dbReference type="GO" id="GO:0000175">
    <property type="term" value="F:3'-5'-RNA exonuclease activity"/>
    <property type="evidence" value="ECO:0007669"/>
    <property type="project" value="InterPro"/>
</dbReference>
<dbReference type="SMART" id="SM00341">
    <property type="entry name" value="HRDC"/>
    <property type="match status" value="1"/>
</dbReference>
<evidence type="ECO:0000313" key="25">
    <source>
        <dbReference type="Ensembl" id="ENSCCRP00000015514.2"/>
    </source>
</evidence>
<keyword evidence="15" id="KW-0460">Magnesium</keyword>
<dbReference type="FunFam" id="3.30.420.10:FF:000022">
    <property type="entry name" value="Exosome component 10"/>
    <property type="match status" value="1"/>
</dbReference>
<dbReference type="GO" id="GO:0071035">
    <property type="term" value="P:nuclear polyadenylation-dependent rRNA catabolic process"/>
    <property type="evidence" value="ECO:0007669"/>
    <property type="project" value="TreeGrafter"/>
</dbReference>
<evidence type="ECO:0000256" key="1">
    <source>
        <dbReference type="ARBA" id="ARBA00001946"/>
    </source>
</evidence>
<dbReference type="SUPFAM" id="SSF53098">
    <property type="entry name" value="Ribonuclease H-like"/>
    <property type="match status" value="1"/>
</dbReference>
<evidence type="ECO:0000256" key="5">
    <source>
        <dbReference type="ARBA" id="ARBA00022490"/>
    </source>
</evidence>
<evidence type="ECO:0000256" key="4">
    <source>
        <dbReference type="ARBA" id="ARBA00004642"/>
    </source>
</evidence>
<feature type="region of interest" description="Disordered" evidence="23">
    <location>
        <begin position="634"/>
        <end position="662"/>
    </location>
</feature>
<reference evidence="25" key="2">
    <citation type="submission" date="2025-09" db="UniProtKB">
        <authorList>
            <consortium name="Ensembl"/>
        </authorList>
    </citation>
    <scope>IDENTIFICATION</scope>
</reference>
<keyword evidence="8" id="KW-0597">Phosphoprotein</keyword>
<dbReference type="SUPFAM" id="SSF47819">
    <property type="entry name" value="HRDC-like"/>
    <property type="match status" value="1"/>
</dbReference>
<evidence type="ECO:0000256" key="8">
    <source>
        <dbReference type="ARBA" id="ARBA00022553"/>
    </source>
</evidence>
<keyword evidence="12" id="KW-0378">Hydrolase</keyword>
<dbReference type="SMART" id="SM00474">
    <property type="entry name" value="35EXOc"/>
    <property type="match status" value="1"/>
</dbReference>
<feature type="compositionally biased region" description="Basic residues" evidence="23">
    <location>
        <begin position="904"/>
        <end position="916"/>
    </location>
</feature>
<evidence type="ECO:0000256" key="7">
    <source>
        <dbReference type="ARBA" id="ARBA00022552"/>
    </source>
</evidence>
<keyword evidence="16" id="KW-0832">Ubl conjugation</keyword>
<dbReference type="InterPro" id="IPR036397">
    <property type="entry name" value="RNaseH_sf"/>
</dbReference>
<reference evidence="25" key="1">
    <citation type="submission" date="2025-08" db="UniProtKB">
        <authorList>
            <consortium name="Ensembl"/>
        </authorList>
    </citation>
    <scope>IDENTIFICATION</scope>
</reference>
<keyword evidence="19" id="KW-0539">Nucleus</keyword>
<dbReference type="InterPro" id="IPR044876">
    <property type="entry name" value="HRDC_dom_sf"/>
</dbReference>
<dbReference type="InterPro" id="IPR012337">
    <property type="entry name" value="RNaseH-like_sf"/>
</dbReference>
<dbReference type="GO" id="GO:0006281">
    <property type="term" value="P:DNA repair"/>
    <property type="evidence" value="ECO:0007669"/>
    <property type="project" value="UniProtKB-KW"/>
</dbReference>
<evidence type="ECO:0000256" key="9">
    <source>
        <dbReference type="ARBA" id="ARBA00022722"/>
    </source>
</evidence>
<evidence type="ECO:0000256" key="2">
    <source>
        <dbReference type="ARBA" id="ARBA00004496"/>
    </source>
</evidence>